<keyword evidence="3" id="KW-0735">Signal-anchor</keyword>
<dbReference type="Pfam" id="PF13896">
    <property type="entry name" value="Glyco_transf_49"/>
    <property type="match status" value="1"/>
</dbReference>
<evidence type="ECO:0000313" key="8">
    <source>
        <dbReference type="Proteomes" id="UP000281549"/>
    </source>
</evidence>
<evidence type="ECO:0000313" key="7">
    <source>
        <dbReference type="EMBL" id="RKP19871.1"/>
    </source>
</evidence>
<dbReference type="EMBL" id="ML005146">
    <property type="protein sequence ID" value="RKP19871.1"/>
    <property type="molecule type" value="Genomic_DNA"/>
</dbReference>
<keyword evidence="5" id="KW-0472">Membrane</keyword>
<dbReference type="GO" id="GO:0015020">
    <property type="term" value="F:glucuronosyltransferase activity"/>
    <property type="evidence" value="ECO:0007669"/>
    <property type="project" value="TreeGrafter"/>
</dbReference>
<dbReference type="AlphaFoldDB" id="A0A4P9YLR9"/>
<evidence type="ECO:0000256" key="1">
    <source>
        <dbReference type="ARBA" id="ARBA00004606"/>
    </source>
</evidence>
<evidence type="ECO:0000256" key="2">
    <source>
        <dbReference type="ARBA" id="ARBA00022692"/>
    </source>
</evidence>
<dbReference type="InterPro" id="IPR051292">
    <property type="entry name" value="Xyl/GlcA_transferase"/>
</dbReference>
<gene>
    <name evidence="7" type="ORF">ROZALSC1DRAFT_21908</name>
</gene>
<protein>
    <submittedName>
        <fullName evidence="7">Uncharacterized protein</fullName>
    </submittedName>
</protein>
<dbReference type="PANTHER" id="PTHR12270">
    <property type="entry name" value="GLYCOSYLTRANSFERASE-RELATED"/>
    <property type="match status" value="1"/>
</dbReference>
<accession>A0A4P9YLR9</accession>
<dbReference type="GO" id="GO:0016020">
    <property type="term" value="C:membrane"/>
    <property type="evidence" value="ECO:0007669"/>
    <property type="project" value="UniProtKB-SubCell"/>
</dbReference>
<dbReference type="GO" id="GO:0005794">
    <property type="term" value="C:Golgi apparatus"/>
    <property type="evidence" value="ECO:0007669"/>
    <property type="project" value="TreeGrafter"/>
</dbReference>
<dbReference type="GO" id="GO:0042285">
    <property type="term" value="F:xylosyltransferase activity"/>
    <property type="evidence" value="ECO:0007669"/>
    <property type="project" value="TreeGrafter"/>
</dbReference>
<reference evidence="8" key="1">
    <citation type="journal article" date="2018" name="Nat. Microbiol.">
        <title>Leveraging single-cell genomics to expand the fungal tree of life.</title>
        <authorList>
            <person name="Ahrendt S.R."/>
            <person name="Quandt C.A."/>
            <person name="Ciobanu D."/>
            <person name="Clum A."/>
            <person name="Salamov A."/>
            <person name="Andreopoulos B."/>
            <person name="Cheng J.F."/>
            <person name="Woyke T."/>
            <person name="Pelin A."/>
            <person name="Henrissat B."/>
            <person name="Reynolds N.K."/>
            <person name="Benny G.L."/>
            <person name="Smith M.E."/>
            <person name="James T.Y."/>
            <person name="Grigoriev I.V."/>
        </authorList>
    </citation>
    <scope>NUCLEOTIDE SEQUENCE [LARGE SCALE GENOMIC DNA]</scope>
    <source>
        <strain evidence="8">CSF55</strain>
    </source>
</reference>
<proteinExistence type="predicted"/>
<sequence length="189" mass="22306">MWKECGTLTVYEIDKYLNEFKHYFDNLELVNTSKYGTVFQMKNDNTCIDKNGVSLVTQISVSRLLRIQKLSEHWPCNFIIVVHLVNPWDVPILFSYLSSTTLPVTWLVNLPNYNAINSKEYPINYLRNVGIRHVKTLHYLVIDADFLMDTQLYYKAKDLVINRKVDPSLKPRIDESFAEFNNRVEERHK</sequence>
<keyword evidence="4" id="KW-1133">Transmembrane helix</keyword>
<keyword evidence="6" id="KW-0325">Glycoprotein</keyword>
<evidence type="ECO:0000256" key="4">
    <source>
        <dbReference type="ARBA" id="ARBA00022989"/>
    </source>
</evidence>
<evidence type="ECO:0000256" key="6">
    <source>
        <dbReference type="ARBA" id="ARBA00023180"/>
    </source>
</evidence>
<evidence type="ECO:0000256" key="3">
    <source>
        <dbReference type="ARBA" id="ARBA00022968"/>
    </source>
</evidence>
<evidence type="ECO:0000256" key="5">
    <source>
        <dbReference type="ARBA" id="ARBA00023136"/>
    </source>
</evidence>
<dbReference type="PANTHER" id="PTHR12270:SF25">
    <property type="entry name" value="GLYCOSYLTRANSFERASE-LIKE PROTEIN LARGE"/>
    <property type="match status" value="1"/>
</dbReference>
<comment type="subcellular location">
    <subcellularLocation>
        <location evidence="1">Membrane</location>
        <topology evidence="1">Single-pass type II membrane protein</topology>
    </subcellularLocation>
</comment>
<organism evidence="7 8">
    <name type="scientific">Rozella allomycis (strain CSF55)</name>
    <dbReference type="NCBI Taxonomy" id="988480"/>
    <lineage>
        <taxon>Eukaryota</taxon>
        <taxon>Fungi</taxon>
        <taxon>Fungi incertae sedis</taxon>
        <taxon>Cryptomycota</taxon>
        <taxon>Cryptomycota incertae sedis</taxon>
        <taxon>Rozella</taxon>
    </lineage>
</organism>
<feature type="non-terminal residue" evidence="7">
    <location>
        <position position="189"/>
    </location>
</feature>
<dbReference type="Proteomes" id="UP000281549">
    <property type="component" value="Unassembled WGS sequence"/>
</dbReference>
<keyword evidence="2" id="KW-0812">Transmembrane</keyword>
<name>A0A4P9YLR9_ROZAC</name>
<dbReference type="GO" id="GO:0035269">
    <property type="term" value="P:protein O-linked glycosylation via mannose"/>
    <property type="evidence" value="ECO:0007669"/>
    <property type="project" value="TreeGrafter"/>
</dbReference>